<proteinExistence type="predicted"/>
<name>A0AAW9KLZ9_9ACTO</name>
<keyword evidence="3" id="KW-0378">Hydrolase</keyword>
<dbReference type="InterPro" id="IPR000801">
    <property type="entry name" value="Esterase-like"/>
</dbReference>
<accession>A0AAW9KLZ9</accession>
<dbReference type="InterPro" id="IPR050583">
    <property type="entry name" value="Mycobacterial_A85_antigen"/>
</dbReference>
<dbReference type="Proteomes" id="UP001289581">
    <property type="component" value="Unassembled WGS sequence"/>
</dbReference>
<dbReference type="SUPFAM" id="SSF53474">
    <property type="entry name" value="alpha/beta-Hydrolases"/>
    <property type="match status" value="1"/>
</dbReference>
<feature type="transmembrane region" description="Helical" evidence="2">
    <location>
        <begin position="80"/>
        <end position="104"/>
    </location>
</feature>
<keyword evidence="2" id="KW-1133">Transmembrane helix</keyword>
<dbReference type="PANTHER" id="PTHR48098">
    <property type="entry name" value="ENTEROCHELIN ESTERASE-RELATED"/>
    <property type="match status" value="1"/>
</dbReference>
<evidence type="ECO:0000256" key="1">
    <source>
        <dbReference type="SAM" id="MobiDB-lite"/>
    </source>
</evidence>
<comment type="caution">
    <text evidence="3">The sequence shown here is derived from an EMBL/GenBank/DDBJ whole genome shotgun (WGS) entry which is preliminary data.</text>
</comment>
<keyword evidence="2" id="KW-0472">Membrane</keyword>
<evidence type="ECO:0000313" key="3">
    <source>
        <dbReference type="EMBL" id="MEA1305727.1"/>
    </source>
</evidence>
<feature type="transmembrane region" description="Helical" evidence="2">
    <location>
        <begin position="149"/>
        <end position="171"/>
    </location>
</feature>
<dbReference type="InterPro" id="IPR029058">
    <property type="entry name" value="AB_hydrolase_fold"/>
</dbReference>
<dbReference type="AlphaFoldDB" id="A0AAW9KLZ9"/>
<evidence type="ECO:0000313" key="4">
    <source>
        <dbReference type="Proteomes" id="UP001289581"/>
    </source>
</evidence>
<dbReference type="PANTHER" id="PTHR48098:SF1">
    <property type="entry name" value="DIACYLGLYCEROL ACYLTRANSFERASE_MYCOLYLTRANSFERASE AG85A"/>
    <property type="match status" value="1"/>
</dbReference>
<dbReference type="Gene3D" id="3.40.50.1820">
    <property type="entry name" value="alpha/beta hydrolase"/>
    <property type="match status" value="1"/>
</dbReference>
<dbReference type="GO" id="GO:0016787">
    <property type="term" value="F:hydrolase activity"/>
    <property type="evidence" value="ECO:0007669"/>
    <property type="project" value="UniProtKB-KW"/>
</dbReference>
<dbReference type="EMBL" id="JAXBCZ010000002">
    <property type="protein sequence ID" value="MEA1305727.1"/>
    <property type="molecule type" value="Genomic_DNA"/>
</dbReference>
<keyword evidence="2" id="KW-0812">Transmembrane</keyword>
<reference evidence="3 4" key="1">
    <citation type="submission" date="2023-06" db="EMBL/GenBank/DDBJ databases">
        <title>Actinomyces orist ORNL 0101 HMT-893 genome.</title>
        <authorList>
            <person name="Johnston C.D."/>
            <person name="Chen T."/>
            <person name="Dewhirst F.E."/>
        </authorList>
    </citation>
    <scope>NUCLEOTIDE SEQUENCE [LARGE SCALE GENOMIC DNA]</scope>
    <source>
        <strain evidence="3 4">ORNL 0101</strain>
    </source>
</reference>
<organism evidence="3 4">
    <name type="scientific">Actinomyces oris</name>
    <dbReference type="NCBI Taxonomy" id="544580"/>
    <lineage>
        <taxon>Bacteria</taxon>
        <taxon>Bacillati</taxon>
        <taxon>Actinomycetota</taxon>
        <taxon>Actinomycetes</taxon>
        <taxon>Actinomycetales</taxon>
        <taxon>Actinomycetaceae</taxon>
        <taxon>Actinomyces</taxon>
    </lineage>
</organism>
<feature type="transmembrane region" description="Helical" evidence="2">
    <location>
        <begin position="110"/>
        <end position="128"/>
    </location>
</feature>
<dbReference type="RefSeq" id="WP_322913174.1">
    <property type="nucleotide sequence ID" value="NZ_JAXBCZ010000002.1"/>
</dbReference>
<feature type="region of interest" description="Disordered" evidence="1">
    <location>
        <begin position="197"/>
        <end position="223"/>
    </location>
</feature>
<keyword evidence="4" id="KW-1185">Reference proteome</keyword>
<feature type="transmembrane region" description="Helical" evidence="2">
    <location>
        <begin position="50"/>
        <end position="68"/>
    </location>
</feature>
<gene>
    <name evidence="3" type="ORF">QU665_11730</name>
</gene>
<sequence>MTEVGGAGAPTADAATAVNTAGSTAGSTADVQASGGVVGALKAVHILQPWLGTACAVVAAVVIAWLWWRRTRYLPWSRQIVVPGAAAASAVTSWLVVDVIWHPIADGVGWFVWTWVGVIGLVIAQLVTGNRTEGRHQAVHSRNRRLVRATESASSLVAVVASSLLAINAFFASYPTLASVLGYGVATTPLNRLQGAAAQSPAPVRGRGTLEETWRPPSDMPARGEAVTADIPAGDQSGTKGFTPRGAFIYLPPAYLSSQRPALPVLVLLTGQPGSPSDWFELGNLKDTMDAYAANHHGLAPVVVVADLLGSPYANPLCSDTEAGGKVATYLEKDVPAWIRANLQVDDDPAHWAVAGLSNGGTCAMQVVTRSPGVYRTFLAISAEEHPTLGSVERTISEGFGGDRAAYEANDPISLMSAAPPGRYDGIAGILSVGRQDKGYRGAVPVLTEAATKSGMTVSTRQYDGAHTWAVWGPALADQVDWLGGRLGIASPSLVS</sequence>
<evidence type="ECO:0000256" key="2">
    <source>
        <dbReference type="SAM" id="Phobius"/>
    </source>
</evidence>
<dbReference type="Pfam" id="PF00756">
    <property type="entry name" value="Esterase"/>
    <property type="match status" value="1"/>
</dbReference>
<dbReference type="GO" id="GO:0016747">
    <property type="term" value="F:acyltransferase activity, transferring groups other than amino-acyl groups"/>
    <property type="evidence" value="ECO:0007669"/>
    <property type="project" value="TreeGrafter"/>
</dbReference>
<protein>
    <submittedName>
        <fullName evidence="3">Alpha/beta hydrolase-fold protein</fullName>
    </submittedName>
</protein>